<sequence length="68" mass="7899">MEKGIRSTPREMDRILRPKEAARVLGVSRTTFWRIAKAVDFPKKICIGARAVGWSRDDLLAWMEARKR</sequence>
<evidence type="ECO:0000313" key="2">
    <source>
        <dbReference type="EMBL" id="SMH66191.1"/>
    </source>
</evidence>
<name>A0A060UYJ0_9PROT</name>
<evidence type="ECO:0000313" key="1">
    <source>
        <dbReference type="EMBL" id="CDQ11529.1"/>
    </source>
</evidence>
<dbReference type="Gene3D" id="1.10.238.160">
    <property type="match status" value="1"/>
</dbReference>
<dbReference type="PANTHER" id="PTHR36154">
    <property type="entry name" value="DNA-BINDING TRANSCRIPTIONAL ACTIVATOR ALPA"/>
    <property type="match status" value="1"/>
</dbReference>
<proteinExistence type="predicted"/>
<reference evidence="1" key="2">
    <citation type="submission" date="2014-07" db="EMBL/GenBank/DDBJ databases">
        <title>Initial genome analysis of the psychrotolerant acidophile Acidithiobacillus ferrivorans CF27: insights into iron and sulfur oxidation pathways and into biofilm formation.</title>
        <authorList>
            <person name="Talla E."/>
            <person name="Hedrich S."/>
            <person name="Mangenot S."/>
            <person name="Ji B."/>
            <person name="Johnson D.B."/>
            <person name="Barbe V."/>
            <person name="Bonnefoy V."/>
        </authorList>
    </citation>
    <scope>NUCLEOTIDE SEQUENCE [LARGE SCALE GENOMIC DNA]</scope>
    <source>
        <strain evidence="1">CF27</strain>
    </source>
</reference>
<evidence type="ECO:0000313" key="3">
    <source>
        <dbReference type="Proteomes" id="UP000193925"/>
    </source>
</evidence>
<dbReference type="Proteomes" id="UP000193925">
    <property type="component" value="Chromosome AFERRI"/>
</dbReference>
<dbReference type="EMBL" id="LT841305">
    <property type="protein sequence ID" value="SMH66191.1"/>
    <property type="molecule type" value="Genomic_DNA"/>
</dbReference>
<dbReference type="InterPro" id="IPR010260">
    <property type="entry name" value="AlpA"/>
</dbReference>
<dbReference type="PANTHER" id="PTHR36154:SF1">
    <property type="entry name" value="DNA-BINDING TRANSCRIPTIONAL ACTIVATOR ALPA"/>
    <property type="match status" value="1"/>
</dbReference>
<organism evidence="1">
    <name type="scientific">Acidithiobacillus ferrivorans</name>
    <dbReference type="NCBI Taxonomy" id="160808"/>
    <lineage>
        <taxon>Bacteria</taxon>
        <taxon>Pseudomonadati</taxon>
        <taxon>Pseudomonadota</taxon>
        <taxon>Acidithiobacillia</taxon>
        <taxon>Acidithiobacillales</taxon>
        <taxon>Acidithiobacillaceae</taxon>
        <taxon>Acidithiobacillus</taxon>
    </lineage>
</organism>
<reference evidence="2 3" key="3">
    <citation type="submission" date="2017-03" db="EMBL/GenBank/DDBJ databases">
        <authorList>
            <person name="Regsiter A."/>
            <person name="William W."/>
        </authorList>
    </citation>
    <scope>NUCLEOTIDE SEQUENCE [LARGE SCALE GENOMIC DNA]</scope>
    <source>
        <strain evidence="2">PRJEB5721</strain>
    </source>
</reference>
<protein>
    <recommendedName>
        <fullName evidence="4">AlpA family transcriptional regulator</fullName>
    </recommendedName>
</protein>
<gene>
    <name evidence="2" type="ORF">AFERRI_20980</name>
    <name evidence="1" type="ORF">AFERRI_560078</name>
</gene>
<evidence type="ECO:0008006" key="4">
    <source>
        <dbReference type="Google" id="ProtNLM"/>
    </source>
</evidence>
<dbReference type="EMBL" id="CCCS020000052">
    <property type="protein sequence ID" value="CDQ11529.1"/>
    <property type="molecule type" value="Genomic_DNA"/>
</dbReference>
<dbReference type="AlphaFoldDB" id="A0A060UYJ0"/>
<dbReference type="Pfam" id="PF05930">
    <property type="entry name" value="Phage_AlpA"/>
    <property type="match status" value="1"/>
</dbReference>
<dbReference type="RefSeq" id="WP_081919545.1">
    <property type="nucleotide sequence ID" value="NZ_CCCS020000052.1"/>
</dbReference>
<keyword evidence="3" id="KW-1185">Reference proteome</keyword>
<dbReference type="InterPro" id="IPR052931">
    <property type="entry name" value="Prophage_regulatory_activator"/>
</dbReference>
<accession>A0A060UYJ0</accession>
<reference evidence="1" key="1">
    <citation type="submission" date="2014-03" db="EMBL/GenBank/DDBJ databases">
        <authorList>
            <person name="Genoscope - CEA"/>
        </authorList>
    </citation>
    <scope>NUCLEOTIDE SEQUENCE [LARGE SCALE GENOMIC DNA]</scope>
    <source>
        <strain evidence="1">CF27</strain>
    </source>
</reference>